<evidence type="ECO:0000256" key="1">
    <source>
        <dbReference type="ARBA" id="ARBA00022448"/>
    </source>
</evidence>
<dbReference type="InterPro" id="IPR003593">
    <property type="entry name" value="AAA+_ATPase"/>
</dbReference>
<protein>
    <submittedName>
        <fullName evidence="5">Putative ABC transporter ATP-binding protein YlmA</fullName>
        <ecNumber evidence="5">3.6.3.-</ecNumber>
    </submittedName>
</protein>
<dbReference type="GO" id="GO:0043190">
    <property type="term" value="C:ATP-binding cassette (ABC) transporter complex"/>
    <property type="evidence" value="ECO:0007669"/>
    <property type="project" value="TreeGrafter"/>
</dbReference>
<dbReference type="OrthoDB" id="9805029at2"/>
<dbReference type="InterPro" id="IPR003439">
    <property type="entry name" value="ABC_transporter-like_ATP-bd"/>
</dbReference>
<name>A0A5S9NPH2_9GAMM</name>
<keyword evidence="2" id="KW-0547">Nucleotide-binding</keyword>
<evidence type="ECO:0000313" key="6">
    <source>
        <dbReference type="Proteomes" id="UP000441399"/>
    </source>
</evidence>
<dbReference type="InterPro" id="IPR027417">
    <property type="entry name" value="P-loop_NTPase"/>
</dbReference>
<dbReference type="PANTHER" id="PTHR43553:SF3">
    <property type="entry name" value="ABC TRANSPORTER ATP-BINDING PROTEIN MODF"/>
    <property type="match status" value="1"/>
</dbReference>
<dbReference type="Gene3D" id="3.40.50.300">
    <property type="entry name" value="P-loop containing nucleotide triphosphate hydrolases"/>
    <property type="match status" value="2"/>
</dbReference>
<dbReference type="InterPro" id="IPR050095">
    <property type="entry name" value="ECF_ABC_transporter_ATP-bd"/>
</dbReference>
<keyword evidence="1" id="KW-0813">Transport</keyword>
<dbReference type="PANTHER" id="PTHR43553">
    <property type="entry name" value="HEAVY METAL TRANSPORTER"/>
    <property type="match status" value="1"/>
</dbReference>
<dbReference type="PROSITE" id="PS00211">
    <property type="entry name" value="ABC_TRANSPORTER_1"/>
    <property type="match status" value="1"/>
</dbReference>
<keyword evidence="5" id="KW-0378">Hydrolase</keyword>
<reference evidence="5 6" key="1">
    <citation type="submission" date="2019-11" db="EMBL/GenBank/DDBJ databases">
        <authorList>
            <person name="Holert J."/>
        </authorList>
    </citation>
    <scope>NUCLEOTIDE SEQUENCE [LARGE SCALE GENOMIC DNA]</scope>
    <source>
        <strain evidence="5">SB11_3</strain>
    </source>
</reference>
<dbReference type="SUPFAM" id="SSF52540">
    <property type="entry name" value="P-loop containing nucleoside triphosphate hydrolases"/>
    <property type="match status" value="2"/>
</dbReference>
<accession>A0A5S9NPH2</accession>
<evidence type="ECO:0000256" key="3">
    <source>
        <dbReference type="ARBA" id="ARBA00022840"/>
    </source>
</evidence>
<sequence length="478" mass="53178">MKKVLSKPTPLSNELWVASFVQNCQKRLDGGGFLDKQEKASHVLMVGGTESRRNALIESLLTALQSQQKVAEIGSLTQTFLIEQEAERDDSDLTDEVFTGTPLGELLCEVSTDEGAVLQLADQLGLTHRLEVGFRKLSSGETRKALIARALLSQPNVLLANEPLQGLDTQTRQEVVDLLNGFCKSGMLIMATDRFDVLPDTFTHLLLLDDQKLEYVDLVAQPDRLEALRSIHHLQNQSIRLPDLPDTLSHIAPPALDANIPLVRMKDIHVGYQGEALISGLNWSVIPGQHWQIKGRNGSGKTSLLKLITGDNPQCYTNDIHVFGYRRGSGESIWDIKRYIGLVSSDLQWAYRVAGTVLEVVVSGLYDSIGLYRQSDSLEQRLAMQWLDVLGVQHLHGISFQQLSFGDQRLVLIARAMIKQPALLILDEPCQGLDTVNRQRVIALVEKLLDQTNVTLLYVTHYADEAVRQVEHTLELGS</sequence>
<keyword evidence="3 5" id="KW-0067">ATP-binding</keyword>
<gene>
    <name evidence="5" type="primary">ylmA</name>
    <name evidence="5" type="ORF">OPDIPICF_03787</name>
</gene>
<dbReference type="EMBL" id="CACSIO010000002">
    <property type="protein sequence ID" value="CAA0092275.1"/>
    <property type="molecule type" value="Genomic_DNA"/>
</dbReference>
<dbReference type="EC" id="3.6.3.-" evidence="5"/>
<dbReference type="GO" id="GO:0016887">
    <property type="term" value="F:ATP hydrolysis activity"/>
    <property type="evidence" value="ECO:0007669"/>
    <property type="project" value="InterPro"/>
</dbReference>
<dbReference type="GO" id="GO:0042626">
    <property type="term" value="F:ATPase-coupled transmembrane transporter activity"/>
    <property type="evidence" value="ECO:0007669"/>
    <property type="project" value="TreeGrafter"/>
</dbReference>
<dbReference type="AlphaFoldDB" id="A0A5S9NPH2"/>
<evidence type="ECO:0000256" key="2">
    <source>
        <dbReference type="ARBA" id="ARBA00022741"/>
    </source>
</evidence>
<organism evidence="5 6">
    <name type="scientific">BD1-7 clade bacterium</name>
    <dbReference type="NCBI Taxonomy" id="2029982"/>
    <lineage>
        <taxon>Bacteria</taxon>
        <taxon>Pseudomonadati</taxon>
        <taxon>Pseudomonadota</taxon>
        <taxon>Gammaproteobacteria</taxon>
        <taxon>Cellvibrionales</taxon>
        <taxon>Spongiibacteraceae</taxon>
        <taxon>BD1-7 clade</taxon>
    </lineage>
</organism>
<feature type="domain" description="ABC transporter" evidence="4">
    <location>
        <begin position="263"/>
        <end position="478"/>
    </location>
</feature>
<dbReference type="Pfam" id="PF00005">
    <property type="entry name" value="ABC_tran"/>
    <property type="match status" value="2"/>
</dbReference>
<proteinExistence type="predicted"/>
<dbReference type="GO" id="GO:0005524">
    <property type="term" value="F:ATP binding"/>
    <property type="evidence" value="ECO:0007669"/>
    <property type="project" value="UniProtKB-KW"/>
</dbReference>
<dbReference type="Proteomes" id="UP000441399">
    <property type="component" value="Unassembled WGS sequence"/>
</dbReference>
<dbReference type="SMART" id="SM00382">
    <property type="entry name" value="AAA"/>
    <property type="match status" value="1"/>
</dbReference>
<dbReference type="InterPro" id="IPR017871">
    <property type="entry name" value="ABC_transporter-like_CS"/>
</dbReference>
<evidence type="ECO:0000313" key="5">
    <source>
        <dbReference type="EMBL" id="CAA0092275.1"/>
    </source>
</evidence>
<keyword evidence="6" id="KW-1185">Reference proteome</keyword>
<evidence type="ECO:0000259" key="4">
    <source>
        <dbReference type="PROSITE" id="PS50893"/>
    </source>
</evidence>
<dbReference type="PROSITE" id="PS50893">
    <property type="entry name" value="ABC_TRANSPORTER_2"/>
    <property type="match status" value="1"/>
</dbReference>